<proteinExistence type="predicted"/>
<organism evidence="1 2">
    <name type="scientific">Persea americana</name>
    <name type="common">Avocado</name>
    <dbReference type="NCBI Taxonomy" id="3435"/>
    <lineage>
        <taxon>Eukaryota</taxon>
        <taxon>Viridiplantae</taxon>
        <taxon>Streptophyta</taxon>
        <taxon>Embryophyta</taxon>
        <taxon>Tracheophyta</taxon>
        <taxon>Spermatophyta</taxon>
        <taxon>Magnoliopsida</taxon>
        <taxon>Magnoliidae</taxon>
        <taxon>Laurales</taxon>
        <taxon>Lauraceae</taxon>
        <taxon>Persea</taxon>
    </lineage>
</organism>
<accession>A0ACC2KRM7</accession>
<protein>
    <submittedName>
        <fullName evidence="1">Uncharacterized protein</fullName>
    </submittedName>
</protein>
<keyword evidence="2" id="KW-1185">Reference proteome</keyword>
<evidence type="ECO:0000313" key="1">
    <source>
        <dbReference type="EMBL" id="KAJ8623820.1"/>
    </source>
</evidence>
<gene>
    <name evidence="1" type="ORF">MRB53_032350</name>
</gene>
<dbReference type="Proteomes" id="UP001234297">
    <property type="component" value="Chromosome 11"/>
</dbReference>
<evidence type="ECO:0000313" key="2">
    <source>
        <dbReference type="Proteomes" id="UP001234297"/>
    </source>
</evidence>
<name>A0ACC2KRM7_PERAE</name>
<reference evidence="1 2" key="1">
    <citation type="journal article" date="2022" name="Hortic Res">
        <title>A haplotype resolved chromosomal level avocado genome allows analysis of novel avocado genes.</title>
        <authorList>
            <person name="Nath O."/>
            <person name="Fletcher S.J."/>
            <person name="Hayward A."/>
            <person name="Shaw L.M."/>
            <person name="Masouleh A.K."/>
            <person name="Furtado A."/>
            <person name="Henry R.J."/>
            <person name="Mitter N."/>
        </authorList>
    </citation>
    <scope>NUCLEOTIDE SEQUENCE [LARGE SCALE GENOMIC DNA]</scope>
    <source>
        <strain evidence="2">cv. Hass</strain>
    </source>
</reference>
<comment type="caution">
    <text evidence="1">The sequence shown here is derived from an EMBL/GenBank/DDBJ whole genome shotgun (WGS) entry which is preliminary data.</text>
</comment>
<dbReference type="EMBL" id="CM056819">
    <property type="protein sequence ID" value="KAJ8623820.1"/>
    <property type="molecule type" value="Genomic_DNA"/>
</dbReference>
<sequence>MAGEAVLSIVLEGLLSKLSSPILDEFGLLWGVKKEKQKLQSNLSRIKAVLEDAERQQIDLMTDKDRLGKLKDVAYDAEDLVDEFLVEAMRRKVENHDGMGRKVGNFFSPANPLAFRFQIAHKMKELRVRIEELAEENNNFQSLEGVARSQPRISTKRETGSSVPDSGVRGRDYEKENLIDSLISNSGKEEVLSVIPIVGMGGLGKTTLAQFVYDDKRVETHFNLKMWVYVSEDFDVGRILAKILESAAKSTPTDRSSMDLLITRVKEELSGKRYLLVLDDVWNEDSNKWVELRTTLKCGAIGSKILVTTRNDTVARRMDALPRPRLETLSAAESWTLFEEVAHPPTAFVSIGEEIVRKCGGVPLAIKTLGGMLLNETGEREWQSVRDSELWKRTDNEGGILSILRLSYDHLTSSLKQCFAYCAIIPKGRPFSKDELIKKWIAQGFIHSSNENELLEEEGEKCFDALLRRSLFQVDVETYSIYPYKMHDLIHDLLRSVAGKECFAVEASMINDLTPHLALFNDETRHLALFNDLTRHLALCSDEGAGEPKNLDALKKCKKLRSMIAYSPRIDINVSLSYRCLRVLDLSHRRSICFLPNSIDKLRHLRYFDISYTGIIELPETICNLHNLQTLRVSGTRLKKWPKNMKRMISLRHLEFYEGVDFPLPKGIGQLTFLRTLPKSKFIIAKESGARIEELKGLNLLRGNIHIGGLDNIVSVGCAGEADLKAKKHLNSLELSWSGGETVAAEVNPKEVIEVLEPHSDLKELSVENYTGLEFPSWMMMNKLTKLNKISLSSCKRCEWLPPLGQLHFLESLKIATLDAVKYIVDFDESRNYKDLFPSLKDLHLRNMSNLEGWSSPQKDGDGDQQGRERDQLVIFKCLRTLGIHDCPKLARPPRLPLLPRLESLEITGMGWDMIEIPTSQSLMEVELSGLPNFERWSPHEADDGTPVIFYSIRTLIISNCPKLICLPMYLVPALEELEMRYVGCERIEFSRSHSLKRVVLFDLPNLERWSLQEVDDDKDEQVTFGSLCTLIISKCPKLICLPQFLLPALEGLKMSEMGCERIEFSTSKSLKKVELTKMPNLERWSPQEADDDEQVVFDRLVELVVKECPRMVRLPHFLPSLEKLEICESNEMLLASVANYTSLSKLFIKALPEVKHLTEEFGPKLTSLQTLTISDCPKLISLSNQLENLPALKELIVGGCTDLVLSLPDGLQQQQQRSPPLNSLEVLKIINSCKKQTSLTGDGIVLPSLKKLEISGCTNIESLSADMLKNLTKLSIADSPKVWSSLVSLENLKLLQYLSIYECPESVLMKLLESMENLTSLTALCIGGCPDMRSLPKSVKTFTSLTYLWIDGCPNMRSLPEWVGDLTLLTNLSIKNCTGMMTLPKGLQRLKNLVNLWINGCPVLSKRVQPNKGQDWHKVAHVPDFYISGGIASQDTEGEESSDQCVDCWSLIKSYRDIGNSVLVKFGLCHFKFNKELQV</sequence>